<accession>A0A0F9DZ22</accession>
<dbReference type="EMBL" id="LAZR01027027">
    <property type="protein sequence ID" value="KKL66984.1"/>
    <property type="molecule type" value="Genomic_DNA"/>
</dbReference>
<name>A0A0F9DZ22_9ZZZZ</name>
<sequence length="360" mass="41820">MEGIWDIRADSIQEGDRLRDISPVARKTRVDNNNYTHYTFSKQMFNNPNHLIPDDNFELFKEFIDGGTQVYPSDGNIPCDIASAEAIKVLDHIVAYSIDLSSPYSEKAKLALKNGKNALVRGTIKLYLGKYTTRDWRRKRFTDEITFWTFQVGLLDHVLSQIGWVKINETGEWEKSLEWTNPETGEVKYNAVCRANNLNQLLDFGAGGYLEGTELKDIFNKKLKRGHDVDLSDIMNVALYKDNLVNRDKNEWNEAWESFEAATNTRSSRITSNLISLCRYSLGTADYLVRVSNAINKYREKILDLNEYPKDNLEKICRMSIQWTKYLKENGTKKTRIMMHEFLIEQKNQKQVQAKNLRIF</sequence>
<dbReference type="AlphaFoldDB" id="A0A0F9DZ22"/>
<protein>
    <submittedName>
        <fullName evidence="1">Uncharacterized protein</fullName>
    </submittedName>
</protein>
<evidence type="ECO:0000313" key="1">
    <source>
        <dbReference type="EMBL" id="KKL66984.1"/>
    </source>
</evidence>
<proteinExistence type="predicted"/>
<organism evidence="1">
    <name type="scientific">marine sediment metagenome</name>
    <dbReference type="NCBI Taxonomy" id="412755"/>
    <lineage>
        <taxon>unclassified sequences</taxon>
        <taxon>metagenomes</taxon>
        <taxon>ecological metagenomes</taxon>
    </lineage>
</organism>
<gene>
    <name evidence="1" type="ORF">LCGC14_2139510</name>
</gene>
<reference evidence="1" key="1">
    <citation type="journal article" date="2015" name="Nature">
        <title>Complex archaea that bridge the gap between prokaryotes and eukaryotes.</title>
        <authorList>
            <person name="Spang A."/>
            <person name="Saw J.H."/>
            <person name="Jorgensen S.L."/>
            <person name="Zaremba-Niedzwiedzka K."/>
            <person name="Martijn J."/>
            <person name="Lind A.E."/>
            <person name="van Eijk R."/>
            <person name="Schleper C."/>
            <person name="Guy L."/>
            <person name="Ettema T.J."/>
        </authorList>
    </citation>
    <scope>NUCLEOTIDE SEQUENCE</scope>
</reference>
<feature type="non-terminal residue" evidence="1">
    <location>
        <position position="360"/>
    </location>
</feature>
<comment type="caution">
    <text evidence="1">The sequence shown here is derived from an EMBL/GenBank/DDBJ whole genome shotgun (WGS) entry which is preliminary data.</text>
</comment>